<dbReference type="AlphaFoldDB" id="A0A0F7FSX5"/>
<keyword evidence="9" id="KW-0902">Two-component regulatory system</keyword>
<dbReference type="PATRIC" id="fig|408015.6.peg.1398"/>
<evidence type="ECO:0000256" key="1">
    <source>
        <dbReference type="ARBA" id="ARBA00000085"/>
    </source>
</evidence>
<gene>
    <name evidence="14" type="ORF">SXIM_13630</name>
</gene>
<dbReference type="InterPro" id="IPR004358">
    <property type="entry name" value="Sig_transdc_His_kin-like_C"/>
</dbReference>
<proteinExistence type="predicted"/>
<dbReference type="PANTHER" id="PTHR45436:SF5">
    <property type="entry name" value="SENSOR HISTIDINE KINASE TRCS"/>
    <property type="match status" value="1"/>
</dbReference>
<dbReference type="SUPFAM" id="SSF55874">
    <property type="entry name" value="ATPase domain of HSP90 chaperone/DNA topoisomerase II/histidine kinase"/>
    <property type="match status" value="1"/>
</dbReference>
<evidence type="ECO:0000256" key="8">
    <source>
        <dbReference type="ARBA" id="ARBA00022989"/>
    </source>
</evidence>
<accession>A0A0F7FSX5</accession>
<dbReference type="PRINTS" id="PR00344">
    <property type="entry name" value="BCTRLSENSOR"/>
</dbReference>
<dbReference type="InterPro" id="IPR005467">
    <property type="entry name" value="His_kinase_dom"/>
</dbReference>
<evidence type="ECO:0000313" key="15">
    <source>
        <dbReference type="Proteomes" id="UP000034034"/>
    </source>
</evidence>
<dbReference type="HOGENOM" id="CLU_000445_89_3_11"/>
<dbReference type="EMBL" id="CP009922">
    <property type="protein sequence ID" value="AKG42747.1"/>
    <property type="molecule type" value="Genomic_DNA"/>
</dbReference>
<feature type="domain" description="Histidine kinase" evidence="12">
    <location>
        <begin position="145"/>
        <end position="369"/>
    </location>
</feature>
<keyword evidence="6 11" id="KW-0812">Transmembrane</keyword>
<evidence type="ECO:0000256" key="3">
    <source>
        <dbReference type="ARBA" id="ARBA00012438"/>
    </source>
</evidence>
<evidence type="ECO:0000256" key="10">
    <source>
        <dbReference type="ARBA" id="ARBA00023136"/>
    </source>
</evidence>
<dbReference type="Pfam" id="PF02518">
    <property type="entry name" value="HATPase_c"/>
    <property type="match status" value="1"/>
</dbReference>
<comment type="subcellular location">
    <subcellularLocation>
        <location evidence="2">Cell membrane</location>
    </subcellularLocation>
</comment>
<evidence type="ECO:0000313" key="14">
    <source>
        <dbReference type="EMBL" id="AKG42747.1"/>
    </source>
</evidence>
<evidence type="ECO:0000259" key="12">
    <source>
        <dbReference type="PROSITE" id="PS50109"/>
    </source>
</evidence>
<dbReference type="PANTHER" id="PTHR45436">
    <property type="entry name" value="SENSOR HISTIDINE KINASE YKOH"/>
    <property type="match status" value="1"/>
</dbReference>
<keyword evidence="7 14" id="KW-0418">Kinase</keyword>
<keyword evidence="5" id="KW-0808">Transferase</keyword>
<dbReference type="SMART" id="SM00388">
    <property type="entry name" value="HisKA"/>
    <property type="match status" value="1"/>
</dbReference>
<dbReference type="SMART" id="SM00387">
    <property type="entry name" value="HATPase_c"/>
    <property type="match status" value="1"/>
</dbReference>
<protein>
    <recommendedName>
        <fullName evidence="3">histidine kinase</fullName>
        <ecNumber evidence="3">2.7.13.3</ecNumber>
    </recommendedName>
</protein>
<dbReference type="InterPro" id="IPR036890">
    <property type="entry name" value="HATPase_C_sf"/>
</dbReference>
<organism evidence="14 15">
    <name type="scientific">Streptomyces xiamenensis</name>
    <dbReference type="NCBI Taxonomy" id="408015"/>
    <lineage>
        <taxon>Bacteria</taxon>
        <taxon>Bacillati</taxon>
        <taxon>Actinomycetota</taxon>
        <taxon>Actinomycetes</taxon>
        <taxon>Kitasatosporales</taxon>
        <taxon>Streptomycetaceae</taxon>
        <taxon>Streptomyces</taxon>
    </lineage>
</organism>
<evidence type="ECO:0000256" key="9">
    <source>
        <dbReference type="ARBA" id="ARBA00023012"/>
    </source>
</evidence>
<dbReference type="EC" id="2.7.13.3" evidence="3"/>
<dbReference type="GO" id="GO:0000155">
    <property type="term" value="F:phosphorelay sensor kinase activity"/>
    <property type="evidence" value="ECO:0007669"/>
    <property type="project" value="InterPro"/>
</dbReference>
<dbReference type="GO" id="GO:0005886">
    <property type="term" value="C:plasma membrane"/>
    <property type="evidence" value="ECO:0007669"/>
    <property type="project" value="UniProtKB-SubCell"/>
</dbReference>
<dbReference type="Pfam" id="PF00512">
    <property type="entry name" value="HisKA"/>
    <property type="match status" value="1"/>
</dbReference>
<dbReference type="SUPFAM" id="SSF47384">
    <property type="entry name" value="Homodimeric domain of signal transducing histidine kinase"/>
    <property type="match status" value="1"/>
</dbReference>
<dbReference type="InterPro" id="IPR003661">
    <property type="entry name" value="HisK_dim/P_dom"/>
</dbReference>
<evidence type="ECO:0000256" key="7">
    <source>
        <dbReference type="ARBA" id="ARBA00022777"/>
    </source>
</evidence>
<sequence>MSARLRLALGYAVFLVAAGAVVLAGVYIVLRQVPNYPLTAANPRDRAYAPSRQEILETLVGVSGYLLAALAVVGVVGGWFLAGRVLRPLRRINDAATRIAATGALEHRIGLRGRNDEFRQLADSFDAMLGRLQDSFAAQERFAANASHELRTPLAVTSTLLEVARRDPAGQDYPRLLRRLTDTNERAIAVTEALLRLADANEVTAARDDTDLAAAASAALAECATEAEGAGVRAHADLRAAPVRGDAELLARLAVNLVQNAVRHNLPDGGALRVGTRHDRAAGTVTLRVENTGRPVPAEDVARLREPFLRGAGRVAAGPGPVPAPGGTRGHGLGLALVDRITRVHHGMLTLLPREGGGLVVTVVLPARPVTGATVP</sequence>
<dbReference type="Proteomes" id="UP000034034">
    <property type="component" value="Chromosome"/>
</dbReference>
<feature type="transmembrane region" description="Helical" evidence="11">
    <location>
        <begin position="62"/>
        <end position="82"/>
    </location>
</feature>
<dbReference type="Pfam" id="PF00672">
    <property type="entry name" value="HAMP"/>
    <property type="match status" value="1"/>
</dbReference>
<feature type="transmembrane region" description="Helical" evidence="11">
    <location>
        <begin position="7"/>
        <end position="30"/>
    </location>
</feature>
<keyword evidence="8 11" id="KW-1133">Transmembrane helix</keyword>
<keyword evidence="10 11" id="KW-0472">Membrane</keyword>
<dbReference type="SMART" id="SM00304">
    <property type="entry name" value="HAMP"/>
    <property type="match status" value="1"/>
</dbReference>
<dbReference type="Gene3D" id="3.30.565.10">
    <property type="entry name" value="Histidine kinase-like ATPase, C-terminal domain"/>
    <property type="match status" value="1"/>
</dbReference>
<dbReference type="PROSITE" id="PS50109">
    <property type="entry name" value="HIS_KIN"/>
    <property type="match status" value="1"/>
</dbReference>
<evidence type="ECO:0000256" key="5">
    <source>
        <dbReference type="ARBA" id="ARBA00022679"/>
    </source>
</evidence>
<dbReference type="KEGG" id="sxi:SXIM_13630"/>
<dbReference type="SUPFAM" id="SSF158472">
    <property type="entry name" value="HAMP domain-like"/>
    <property type="match status" value="1"/>
</dbReference>
<dbReference type="CDD" id="cd06225">
    <property type="entry name" value="HAMP"/>
    <property type="match status" value="1"/>
</dbReference>
<feature type="domain" description="HAMP" evidence="13">
    <location>
        <begin position="83"/>
        <end position="137"/>
    </location>
</feature>
<keyword evidence="15" id="KW-1185">Reference proteome</keyword>
<keyword evidence="4" id="KW-0597">Phosphoprotein</keyword>
<evidence type="ECO:0000256" key="11">
    <source>
        <dbReference type="SAM" id="Phobius"/>
    </source>
</evidence>
<dbReference type="InterPro" id="IPR036097">
    <property type="entry name" value="HisK_dim/P_sf"/>
</dbReference>
<dbReference type="PROSITE" id="PS50885">
    <property type="entry name" value="HAMP"/>
    <property type="match status" value="1"/>
</dbReference>
<reference evidence="14" key="1">
    <citation type="submission" date="2019-08" db="EMBL/GenBank/DDBJ databases">
        <title>Complete genome sequence of a mangrove-derived Streptomyces xiamenensis.</title>
        <authorList>
            <person name="Xu J."/>
        </authorList>
    </citation>
    <scope>NUCLEOTIDE SEQUENCE</scope>
    <source>
        <strain evidence="14">318</strain>
    </source>
</reference>
<dbReference type="Gene3D" id="1.10.287.130">
    <property type="match status" value="1"/>
</dbReference>
<dbReference type="Gene3D" id="6.10.340.10">
    <property type="match status" value="1"/>
</dbReference>
<dbReference type="CDD" id="cd00082">
    <property type="entry name" value="HisKA"/>
    <property type="match status" value="1"/>
</dbReference>
<dbReference type="InterPro" id="IPR003594">
    <property type="entry name" value="HATPase_dom"/>
</dbReference>
<evidence type="ECO:0000259" key="13">
    <source>
        <dbReference type="PROSITE" id="PS50885"/>
    </source>
</evidence>
<comment type="catalytic activity">
    <reaction evidence="1">
        <text>ATP + protein L-histidine = ADP + protein N-phospho-L-histidine.</text>
        <dbReference type="EC" id="2.7.13.3"/>
    </reaction>
</comment>
<dbReference type="STRING" id="408015.SXIM_13630"/>
<name>A0A0F7FSX5_9ACTN</name>
<evidence type="ECO:0000256" key="6">
    <source>
        <dbReference type="ARBA" id="ARBA00022692"/>
    </source>
</evidence>
<dbReference type="InterPro" id="IPR050428">
    <property type="entry name" value="TCS_sensor_his_kinase"/>
</dbReference>
<dbReference type="InterPro" id="IPR003660">
    <property type="entry name" value="HAMP_dom"/>
</dbReference>
<evidence type="ECO:0000256" key="2">
    <source>
        <dbReference type="ARBA" id="ARBA00004236"/>
    </source>
</evidence>
<evidence type="ECO:0000256" key="4">
    <source>
        <dbReference type="ARBA" id="ARBA00022553"/>
    </source>
</evidence>